<organism evidence="3 4">
    <name type="scientific">Phascolarctobacterium succinatutens</name>
    <dbReference type="NCBI Taxonomy" id="626940"/>
    <lineage>
        <taxon>Bacteria</taxon>
        <taxon>Bacillati</taxon>
        <taxon>Bacillota</taxon>
        <taxon>Negativicutes</taxon>
        <taxon>Acidaminococcales</taxon>
        <taxon>Acidaminococcaceae</taxon>
        <taxon>Phascolarctobacterium</taxon>
    </lineage>
</organism>
<name>A0A1Q6R368_9FIRM</name>
<protein>
    <recommendedName>
        <fullName evidence="5">Aminotransferase</fullName>
    </recommendedName>
</protein>
<evidence type="ECO:0000256" key="1">
    <source>
        <dbReference type="ARBA" id="ARBA00001933"/>
    </source>
</evidence>
<proteinExistence type="predicted"/>
<dbReference type="AlphaFoldDB" id="A0A1Q6R368"/>
<comment type="cofactor">
    <cofactor evidence="1">
        <name>pyridoxal 5'-phosphate</name>
        <dbReference type="ChEBI" id="CHEBI:597326"/>
    </cofactor>
</comment>
<evidence type="ECO:0000256" key="2">
    <source>
        <dbReference type="ARBA" id="ARBA00022898"/>
    </source>
</evidence>
<dbReference type="InterPro" id="IPR015424">
    <property type="entry name" value="PyrdxlP-dep_Trfase"/>
</dbReference>
<dbReference type="GO" id="GO:0003824">
    <property type="term" value="F:catalytic activity"/>
    <property type="evidence" value="ECO:0007669"/>
    <property type="project" value="UniProtKB-ARBA"/>
</dbReference>
<reference evidence="3 4" key="1">
    <citation type="journal article" date="2016" name="Nat. Biotechnol.">
        <title>Measurement of bacterial replication rates in microbial communities.</title>
        <authorList>
            <person name="Brown C.T."/>
            <person name="Olm M.R."/>
            <person name="Thomas B.C."/>
            <person name="Banfield J.F."/>
        </authorList>
    </citation>
    <scope>NUCLEOTIDE SEQUENCE [LARGE SCALE GENOMIC DNA]</scope>
    <source>
        <strain evidence="3">46_33</strain>
    </source>
</reference>
<dbReference type="EMBL" id="MNTG01000040">
    <property type="protein sequence ID" value="OLA36766.1"/>
    <property type="molecule type" value="Genomic_DNA"/>
</dbReference>
<dbReference type="Gene3D" id="3.90.1150.10">
    <property type="entry name" value="Aspartate Aminotransferase, domain 1"/>
    <property type="match status" value="1"/>
</dbReference>
<evidence type="ECO:0000313" key="4">
    <source>
        <dbReference type="Proteomes" id="UP000186777"/>
    </source>
</evidence>
<dbReference type="PANTHER" id="PTHR43525:SF1">
    <property type="entry name" value="PROTEIN MALY"/>
    <property type="match status" value="1"/>
</dbReference>
<dbReference type="SUPFAM" id="SSF53383">
    <property type="entry name" value="PLP-dependent transferases"/>
    <property type="match status" value="1"/>
</dbReference>
<evidence type="ECO:0000313" key="3">
    <source>
        <dbReference type="EMBL" id="OLA36766.1"/>
    </source>
</evidence>
<accession>A0A1Q6R368</accession>
<sequence length="160" mass="18983">MTKYDFDKIIDRRNTDCLKYDFAIQRGRPTDVLPFWVADMDFPIAREIQEALVERCQHAIFGYSESTESYFHAVRDWYTKHFNWSPKTEWLTKTPGIVFALAMAVKAFTQKGEGVLIQQPVYYPFSEVIEDNERKLINSPLILKNDHYEMDFADLEKNRR</sequence>
<dbReference type="STRING" id="626940.BHW43_08625"/>
<dbReference type="PANTHER" id="PTHR43525">
    <property type="entry name" value="PROTEIN MALY"/>
    <property type="match status" value="1"/>
</dbReference>
<keyword evidence="2" id="KW-0663">Pyridoxal phosphate</keyword>
<comment type="caution">
    <text evidence="3">The sequence shown here is derived from an EMBL/GenBank/DDBJ whole genome shotgun (WGS) entry which is preliminary data.</text>
</comment>
<dbReference type="Proteomes" id="UP000186777">
    <property type="component" value="Unassembled WGS sequence"/>
</dbReference>
<dbReference type="InterPro" id="IPR051798">
    <property type="entry name" value="Class-II_PLP-Dep_Aminotrans"/>
</dbReference>
<evidence type="ECO:0008006" key="5">
    <source>
        <dbReference type="Google" id="ProtNLM"/>
    </source>
</evidence>
<gene>
    <name evidence="3" type="ORF">BHW43_08625</name>
</gene>
<dbReference type="Gene3D" id="3.40.640.10">
    <property type="entry name" value="Type I PLP-dependent aspartate aminotransferase-like (Major domain)"/>
    <property type="match status" value="1"/>
</dbReference>
<dbReference type="InterPro" id="IPR015422">
    <property type="entry name" value="PyrdxlP-dep_Trfase_small"/>
</dbReference>
<dbReference type="InterPro" id="IPR015421">
    <property type="entry name" value="PyrdxlP-dep_Trfase_major"/>
</dbReference>